<evidence type="ECO:0000313" key="1">
    <source>
        <dbReference type="EMBL" id="CAJ2661800.1"/>
    </source>
</evidence>
<comment type="caution">
    <text evidence="1">The sequence shown here is derived from an EMBL/GenBank/DDBJ whole genome shotgun (WGS) entry which is preliminary data.</text>
</comment>
<sequence>MGFLGEFGWKSHVLSSSGRSCSLQLAAARHEQVTHWCGSLKHAEPSLSEQLAKARLATVSEFGTLFDFAQLRYFCKYFYHHRHPTYSKEMLDEVKEEWLPIWLKMLSMMQKGCKNNS</sequence>
<organism evidence="1 2">
    <name type="scientific">Trifolium pratense</name>
    <name type="common">Red clover</name>
    <dbReference type="NCBI Taxonomy" id="57577"/>
    <lineage>
        <taxon>Eukaryota</taxon>
        <taxon>Viridiplantae</taxon>
        <taxon>Streptophyta</taxon>
        <taxon>Embryophyta</taxon>
        <taxon>Tracheophyta</taxon>
        <taxon>Spermatophyta</taxon>
        <taxon>Magnoliopsida</taxon>
        <taxon>eudicotyledons</taxon>
        <taxon>Gunneridae</taxon>
        <taxon>Pentapetalae</taxon>
        <taxon>rosids</taxon>
        <taxon>fabids</taxon>
        <taxon>Fabales</taxon>
        <taxon>Fabaceae</taxon>
        <taxon>Papilionoideae</taxon>
        <taxon>50 kb inversion clade</taxon>
        <taxon>NPAAA clade</taxon>
        <taxon>Hologalegina</taxon>
        <taxon>IRL clade</taxon>
        <taxon>Trifolieae</taxon>
        <taxon>Trifolium</taxon>
    </lineage>
</organism>
<name>A0ACB0KXB3_TRIPR</name>
<evidence type="ECO:0000313" key="2">
    <source>
        <dbReference type="Proteomes" id="UP001177021"/>
    </source>
</evidence>
<gene>
    <name evidence="1" type="ORF">MILVUS5_LOCUS27459</name>
</gene>
<reference evidence="1" key="1">
    <citation type="submission" date="2023-10" db="EMBL/GenBank/DDBJ databases">
        <authorList>
            <person name="Rodriguez Cubillos JULIANA M."/>
            <person name="De Vega J."/>
        </authorList>
    </citation>
    <scope>NUCLEOTIDE SEQUENCE</scope>
</reference>
<dbReference type="Proteomes" id="UP001177021">
    <property type="component" value="Unassembled WGS sequence"/>
</dbReference>
<keyword evidence="2" id="KW-1185">Reference proteome</keyword>
<protein>
    <submittedName>
        <fullName evidence="1">Uncharacterized protein</fullName>
    </submittedName>
</protein>
<proteinExistence type="predicted"/>
<dbReference type="EMBL" id="CASHSV030000409">
    <property type="protein sequence ID" value="CAJ2661800.1"/>
    <property type="molecule type" value="Genomic_DNA"/>
</dbReference>
<accession>A0ACB0KXB3</accession>